<accession>A0ABW3QJ51</accession>
<evidence type="ECO:0000256" key="1">
    <source>
        <dbReference type="SAM" id="Phobius"/>
    </source>
</evidence>
<evidence type="ECO:0000313" key="2">
    <source>
        <dbReference type="EMBL" id="MFD1146340.1"/>
    </source>
</evidence>
<name>A0ABW3QJ51_9PSEU</name>
<proteinExistence type="predicted"/>
<feature type="transmembrane region" description="Helical" evidence="1">
    <location>
        <begin position="25"/>
        <end position="47"/>
    </location>
</feature>
<gene>
    <name evidence="2" type="ORF">ACFQ3T_04315</name>
</gene>
<feature type="transmembrane region" description="Helical" evidence="1">
    <location>
        <begin position="138"/>
        <end position="163"/>
    </location>
</feature>
<reference evidence="3" key="1">
    <citation type="journal article" date="2019" name="Int. J. Syst. Evol. Microbiol.">
        <title>The Global Catalogue of Microorganisms (GCM) 10K type strain sequencing project: providing services to taxonomists for standard genome sequencing and annotation.</title>
        <authorList>
            <consortium name="The Broad Institute Genomics Platform"/>
            <consortium name="The Broad Institute Genome Sequencing Center for Infectious Disease"/>
            <person name="Wu L."/>
            <person name="Ma J."/>
        </authorList>
    </citation>
    <scope>NUCLEOTIDE SEQUENCE [LARGE SCALE GENOMIC DNA]</scope>
    <source>
        <strain evidence="3">CCUG 60214</strain>
    </source>
</reference>
<dbReference type="RefSeq" id="WP_380719983.1">
    <property type="nucleotide sequence ID" value="NZ_JBHTLK010000011.1"/>
</dbReference>
<keyword evidence="1" id="KW-0472">Membrane</keyword>
<keyword evidence="1" id="KW-1133">Transmembrane helix</keyword>
<organism evidence="2 3">
    <name type="scientific">Saccharothrix hoggarensis</name>
    <dbReference type="NCBI Taxonomy" id="913853"/>
    <lineage>
        <taxon>Bacteria</taxon>
        <taxon>Bacillati</taxon>
        <taxon>Actinomycetota</taxon>
        <taxon>Actinomycetes</taxon>
        <taxon>Pseudonocardiales</taxon>
        <taxon>Pseudonocardiaceae</taxon>
        <taxon>Saccharothrix</taxon>
    </lineage>
</organism>
<keyword evidence="1" id="KW-0812">Transmembrane</keyword>
<dbReference type="Proteomes" id="UP001597168">
    <property type="component" value="Unassembled WGS sequence"/>
</dbReference>
<sequence>MTHPGGPSPYLWLPAARVREVQGRCAVLAAVGLVASLVLVSAIVGFGRALPTAHHPVNAMVWGVGCASVIGPFLSSVSIALARSYTWGEQFDVVRMWQARRALTGGWVSSSLFVPVSWFLLVMTAQSGKAPVGLSVGVLAYLLLLAMPSAVAAVLFFAGRAVLPAPR</sequence>
<keyword evidence="3" id="KW-1185">Reference proteome</keyword>
<evidence type="ECO:0008006" key="4">
    <source>
        <dbReference type="Google" id="ProtNLM"/>
    </source>
</evidence>
<feature type="transmembrane region" description="Helical" evidence="1">
    <location>
        <begin position="103"/>
        <end position="126"/>
    </location>
</feature>
<protein>
    <recommendedName>
        <fullName evidence="4">Yip1 domain-containing protein</fullName>
    </recommendedName>
</protein>
<comment type="caution">
    <text evidence="2">The sequence shown here is derived from an EMBL/GenBank/DDBJ whole genome shotgun (WGS) entry which is preliminary data.</text>
</comment>
<evidence type="ECO:0000313" key="3">
    <source>
        <dbReference type="Proteomes" id="UP001597168"/>
    </source>
</evidence>
<dbReference type="EMBL" id="JBHTLK010000011">
    <property type="protein sequence ID" value="MFD1146340.1"/>
    <property type="molecule type" value="Genomic_DNA"/>
</dbReference>
<feature type="transmembrane region" description="Helical" evidence="1">
    <location>
        <begin position="59"/>
        <end position="82"/>
    </location>
</feature>